<evidence type="ECO:0000313" key="3">
    <source>
        <dbReference type="Proteomes" id="UP000464468"/>
    </source>
</evidence>
<dbReference type="RefSeq" id="WP_160594043.1">
    <property type="nucleotide sequence ID" value="NZ_CP047896.1"/>
</dbReference>
<dbReference type="Gene3D" id="2.60.120.620">
    <property type="entry name" value="q2cbj1_9rhob like domain"/>
    <property type="match status" value="1"/>
</dbReference>
<evidence type="ECO:0000259" key="1">
    <source>
        <dbReference type="Pfam" id="PF13640"/>
    </source>
</evidence>
<feature type="domain" description="Prolyl 4-hydroxylase alpha subunit Fe(2+) 2OG dioxygenase" evidence="1">
    <location>
        <begin position="136"/>
        <end position="235"/>
    </location>
</feature>
<dbReference type="Proteomes" id="UP000464468">
    <property type="component" value="Plasmid pC33"/>
</dbReference>
<dbReference type="EMBL" id="CP047896">
    <property type="protein sequence ID" value="QHL92009.1"/>
    <property type="molecule type" value="Genomic_DNA"/>
</dbReference>
<reference evidence="2 3" key="1">
    <citation type="submission" date="2020-01" db="EMBL/GenBank/DDBJ databases">
        <title>Sphingomonas sp. C33 whole genome sequece.</title>
        <authorList>
            <person name="Park C."/>
        </authorList>
    </citation>
    <scope>NUCLEOTIDE SEQUENCE [LARGE SCALE GENOMIC DNA]</scope>
    <source>
        <strain evidence="2 3">C33</strain>
        <plasmid evidence="3">pc33</plasmid>
    </source>
</reference>
<dbReference type="KEGG" id="schy:GVO57_14020"/>
<keyword evidence="3" id="KW-1185">Reference proteome</keyword>
<proteinExistence type="predicted"/>
<geneLocation type="plasmid" evidence="3">
    <name>pc33</name>
</geneLocation>
<dbReference type="InterPro" id="IPR044862">
    <property type="entry name" value="Pro_4_hyd_alph_FE2OG_OXY"/>
</dbReference>
<keyword evidence="2" id="KW-0614">Plasmid</keyword>
<dbReference type="AlphaFoldDB" id="A0A7Z2SAM4"/>
<gene>
    <name evidence="2" type="ORF">GVO57_14020</name>
</gene>
<sequence>MMTSIMDIYQTNDQQPYHLRSHLNAWVEQYASDFARAKPFPFVVIPNFFPDDVARSIGASFPGIDRPVWDLNGPGDVKHSGDKNIEKVSCSFEEYFPPIIRSAIHGLNSGIFIRFLEELTGFKNLNPDPYFFGGGLHSTGKGGRLMIHADASRHPNPKLEQVINMIYYATPEWDETWGGHLELWDRDCRQCVQRIAPAFNSAVIFYTGTNCYHGHPQPLATPPGVRRNSIALYYYTTDRVHDESYVGYRNYVDWKHVTEHDHNRSAVHFAKGLIRKYAPAAATNATAKMYRTIRDRLR</sequence>
<protein>
    <submittedName>
        <fullName evidence="2">2OG-Fe(II) oxygenase</fullName>
    </submittedName>
</protein>
<organism evidence="2 3">
    <name type="scientific">Sphingomonas changnyeongensis</name>
    <dbReference type="NCBI Taxonomy" id="2698679"/>
    <lineage>
        <taxon>Bacteria</taxon>
        <taxon>Pseudomonadati</taxon>
        <taxon>Pseudomonadota</taxon>
        <taxon>Alphaproteobacteria</taxon>
        <taxon>Sphingomonadales</taxon>
        <taxon>Sphingomonadaceae</taxon>
        <taxon>Sphingomonas</taxon>
    </lineage>
</organism>
<name>A0A7Z2SAM4_9SPHN</name>
<evidence type="ECO:0000313" key="2">
    <source>
        <dbReference type="EMBL" id="QHL92009.1"/>
    </source>
</evidence>
<dbReference type="Pfam" id="PF13640">
    <property type="entry name" value="2OG-FeII_Oxy_3"/>
    <property type="match status" value="1"/>
</dbReference>
<accession>A0A7Z2SAM4</accession>